<keyword evidence="3" id="KW-1185">Reference proteome</keyword>
<dbReference type="EMBL" id="NHYE01005332">
    <property type="protein sequence ID" value="PPQ74559.1"/>
    <property type="molecule type" value="Genomic_DNA"/>
</dbReference>
<evidence type="ECO:0000313" key="2">
    <source>
        <dbReference type="EMBL" id="PPQ74559.1"/>
    </source>
</evidence>
<reference evidence="2 3" key="1">
    <citation type="journal article" date="2018" name="Evol. Lett.">
        <title>Horizontal gene cluster transfer increased hallucinogenic mushroom diversity.</title>
        <authorList>
            <person name="Reynolds H.T."/>
            <person name="Vijayakumar V."/>
            <person name="Gluck-Thaler E."/>
            <person name="Korotkin H.B."/>
            <person name="Matheny P.B."/>
            <person name="Slot J.C."/>
        </authorList>
    </citation>
    <scope>NUCLEOTIDE SEQUENCE [LARGE SCALE GENOMIC DNA]</scope>
    <source>
        <strain evidence="2 3">SRW20</strain>
    </source>
</reference>
<sequence>MFSIELNEQFIPLVKALLQEAIVSINKDNDSPARSSSPGLEYIESESIRSSVHSSNEEDPNSYPAHDIERIFAGGSDDVQMFRRHFEEFGCARQDFIASLQLAHPSAVRRLFSRVLPEDELISPDQMIELYRIFGRYTNSNM</sequence>
<organism evidence="2 3">
    <name type="scientific">Gymnopilus dilepis</name>
    <dbReference type="NCBI Taxonomy" id="231916"/>
    <lineage>
        <taxon>Eukaryota</taxon>
        <taxon>Fungi</taxon>
        <taxon>Dikarya</taxon>
        <taxon>Basidiomycota</taxon>
        <taxon>Agaricomycotina</taxon>
        <taxon>Agaricomycetes</taxon>
        <taxon>Agaricomycetidae</taxon>
        <taxon>Agaricales</taxon>
        <taxon>Agaricineae</taxon>
        <taxon>Hymenogastraceae</taxon>
        <taxon>Gymnopilus</taxon>
    </lineage>
</organism>
<name>A0A409W7P0_9AGAR</name>
<comment type="caution">
    <text evidence="2">The sequence shown here is derived from an EMBL/GenBank/DDBJ whole genome shotgun (WGS) entry which is preliminary data.</text>
</comment>
<dbReference type="InParanoid" id="A0A409W7P0"/>
<gene>
    <name evidence="2" type="ORF">CVT26_007814</name>
</gene>
<proteinExistence type="predicted"/>
<evidence type="ECO:0000256" key="1">
    <source>
        <dbReference type="SAM" id="MobiDB-lite"/>
    </source>
</evidence>
<dbReference type="AlphaFoldDB" id="A0A409W7P0"/>
<protein>
    <submittedName>
        <fullName evidence="2">Uncharacterized protein</fullName>
    </submittedName>
</protein>
<dbReference type="Proteomes" id="UP000284706">
    <property type="component" value="Unassembled WGS sequence"/>
</dbReference>
<feature type="region of interest" description="Disordered" evidence="1">
    <location>
        <begin position="28"/>
        <end position="65"/>
    </location>
</feature>
<accession>A0A409W7P0</accession>
<evidence type="ECO:0000313" key="3">
    <source>
        <dbReference type="Proteomes" id="UP000284706"/>
    </source>
</evidence>